<organism evidence="3 4">
    <name type="scientific">Kordiimonas lacus</name>
    <dbReference type="NCBI Taxonomy" id="637679"/>
    <lineage>
        <taxon>Bacteria</taxon>
        <taxon>Pseudomonadati</taxon>
        <taxon>Pseudomonadota</taxon>
        <taxon>Alphaproteobacteria</taxon>
        <taxon>Kordiimonadales</taxon>
        <taxon>Kordiimonadaceae</taxon>
        <taxon>Kordiimonas</taxon>
    </lineage>
</organism>
<name>A0A1G6SZ67_9PROT</name>
<dbReference type="EMBL" id="FNAK01000001">
    <property type="protein sequence ID" value="SDD22098.1"/>
    <property type="molecule type" value="Genomic_DNA"/>
</dbReference>
<reference evidence="3 4" key="1">
    <citation type="submission" date="2016-10" db="EMBL/GenBank/DDBJ databases">
        <authorList>
            <person name="de Groot N.N."/>
        </authorList>
    </citation>
    <scope>NUCLEOTIDE SEQUENCE [LARGE SCALE GENOMIC DNA]</scope>
    <source>
        <strain evidence="3 4">CGMCC 1.9109</strain>
    </source>
</reference>
<dbReference type="InterPro" id="IPR054209">
    <property type="entry name" value="DUF6916"/>
</dbReference>
<evidence type="ECO:0000256" key="1">
    <source>
        <dbReference type="SAM" id="MobiDB-lite"/>
    </source>
</evidence>
<accession>A0A1G6SZ67</accession>
<proteinExistence type="predicted"/>
<evidence type="ECO:0000313" key="3">
    <source>
        <dbReference type="EMBL" id="SDD22098.1"/>
    </source>
</evidence>
<dbReference type="RefSeq" id="WP_068309139.1">
    <property type="nucleotide sequence ID" value="NZ_FNAK01000001.1"/>
</dbReference>
<evidence type="ECO:0000313" key="4">
    <source>
        <dbReference type="Proteomes" id="UP000183685"/>
    </source>
</evidence>
<dbReference type="Pfam" id="PF21880">
    <property type="entry name" value="DUF6916"/>
    <property type="match status" value="1"/>
</dbReference>
<gene>
    <name evidence="3" type="ORF">SAMN04488071_0048</name>
</gene>
<protein>
    <recommendedName>
        <fullName evidence="2">DUF6916 domain-containing protein</fullName>
    </recommendedName>
</protein>
<keyword evidence="4" id="KW-1185">Reference proteome</keyword>
<dbReference type="STRING" id="637679.GCA_001550055_00840"/>
<dbReference type="Proteomes" id="UP000183685">
    <property type="component" value="Unassembled WGS sequence"/>
</dbReference>
<dbReference type="AlphaFoldDB" id="A0A1G6SZ67"/>
<feature type="region of interest" description="Disordered" evidence="1">
    <location>
        <begin position="114"/>
        <end position="135"/>
    </location>
</feature>
<dbReference type="OrthoDB" id="9898739at2"/>
<sequence>MLDKVTSKNFKDIIGSKVTLTIMDGPDIDLTVEEVHEVKIKKDDERPAGCRKKPFTVILSGPESYQAPDGCYNLAVDKVGVLEGLYVDNKADNPESEDFNTEAMKKAAAAAKKKAPAKAKKKADDVTVVDNEQETQPSPVVLYEINFG</sequence>
<evidence type="ECO:0000259" key="2">
    <source>
        <dbReference type="Pfam" id="PF21880"/>
    </source>
</evidence>
<feature type="domain" description="DUF6916" evidence="2">
    <location>
        <begin position="6"/>
        <end position="87"/>
    </location>
</feature>